<accession>A0ACA9S7F6</accession>
<dbReference type="EMBL" id="CAJVQC010099656">
    <property type="protein sequence ID" value="CAG8830670.1"/>
    <property type="molecule type" value="Genomic_DNA"/>
</dbReference>
<dbReference type="Proteomes" id="UP000789920">
    <property type="component" value="Unassembled WGS sequence"/>
</dbReference>
<gene>
    <name evidence="1" type="ORF">RPERSI_LOCUS27877</name>
</gene>
<protein>
    <submittedName>
        <fullName evidence="1">26711_t:CDS:1</fullName>
    </submittedName>
</protein>
<evidence type="ECO:0000313" key="2">
    <source>
        <dbReference type="Proteomes" id="UP000789920"/>
    </source>
</evidence>
<sequence>NSLIAVEIGIGVTVYGVLISFLTLGNSHVARVAVGVAFLELLVSSLTLGTVLFHRIRVRFFCA</sequence>
<evidence type="ECO:0000313" key="1">
    <source>
        <dbReference type="EMBL" id="CAG8830670.1"/>
    </source>
</evidence>
<reference evidence="1" key="1">
    <citation type="submission" date="2021-06" db="EMBL/GenBank/DDBJ databases">
        <authorList>
            <person name="Kallberg Y."/>
            <person name="Tangrot J."/>
            <person name="Rosling A."/>
        </authorList>
    </citation>
    <scope>NUCLEOTIDE SEQUENCE</scope>
    <source>
        <strain evidence="1">MA461A</strain>
    </source>
</reference>
<keyword evidence="2" id="KW-1185">Reference proteome</keyword>
<proteinExistence type="predicted"/>
<comment type="caution">
    <text evidence="1">The sequence shown here is derived from an EMBL/GenBank/DDBJ whole genome shotgun (WGS) entry which is preliminary data.</text>
</comment>
<feature type="non-terminal residue" evidence="1">
    <location>
        <position position="63"/>
    </location>
</feature>
<organism evidence="1 2">
    <name type="scientific">Racocetra persica</name>
    <dbReference type="NCBI Taxonomy" id="160502"/>
    <lineage>
        <taxon>Eukaryota</taxon>
        <taxon>Fungi</taxon>
        <taxon>Fungi incertae sedis</taxon>
        <taxon>Mucoromycota</taxon>
        <taxon>Glomeromycotina</taxon>
        <taxon>Glomeromycetes</taxon>
        <taxon>Diversisporales</taxon>
        <taxon>Gigasporaceae</taxon>
        <taxon>Racocetra</taxon>
    </lineage>
</organism>
<name>A0ACA9S7F6_9GLOM</name>
<feature type="non-terminal residue" evidence="1">
    <location>
        <position position="1"/>
    </location>
</feature>